<dbReference type="Gene3D" id="2.60.40.1650">
    <property type="entry name" value="Porin MspA (Ig-like beta-sandwich domain)"/>
    <property type="match status" value="1"/>
</dbReference>
<keyword evidence="3" id="KW-1185">Reference proteome</keyword>
<keyword evidence="1" id="KW-0732">Signal</keyword>
<protein>
    <submittedName>
        <fullName evidence="2">MspA family porin</fullName>
    </submittedName>
</protein>
<sequence>MKAKNRMRAAVAGVASATALLSGASSLTGAAEATPTPLSMKQDKLTTDDDWTIRLESTEMVVNPMHNLANAPTSREGWISSKVTGFVEGRGVNPVQTAIVEHFWSLGARWTFQTVPR</sequence>
<gene>
    <name evidence="2" type="ORF">ACFFJD_00010</name>
</gene>
<dbReference type="EMBL" id="JBHLWV010000001">
    <property type="protein sequence ID" value="MFC0313240.1"/>
    <property type="molecule type" value="Genomic_DNA"/>
</dbReference>
<comment type="caution">
    <text evidence="2">The sequence shown here is derived from an EMBL/GenBank/DDBJ whole genome shotgun (WGS) entry which is preliminary data.</text>
</comment>
<feature type="chain" id="PRO_5046397911" evidence="1">
    <location>
        <begin position="31"/>
        <end position="117"/>
    </location>
</feature>
<accession>A0ABV6H4R0</accession>
<evidence type="ECO:0000313" key="3">
    <source>
        <dbReference type="Proteomes" id="UP001589783"/>
    </source>
</evidence>
<feature type="signal peptide" evidence="1">
    <location>
        <begin position="1"/>
        <end position="30"/>
    </location>
</feature>
<dbReference type="InterPro" id="IPR015286">
    <property type="entry name" value="Porin_fam_mycobact-type"/>
</dbReference>
<organism evidence="2 3">
    <name type="scientific">Gordonia phosphorivorans</name>
    <dbReference type="NCBI Taxonomy" id="1056982"/>
    <lineage>
        <taxon>Bacteria</taxon>
        <taxon>Bacillati</taxon>
        <taxon>Actinomycetota</taxon>
        <taxon>Actinomycetes</taxon>
        <taxon>Mycobacteriales</taxon>
        <taxon>Gordoniaceae</taxon>
        <taxon>Gordonia</taxon>
    </lineage>
</organism>
<name>A0ABV6H4R0_9ACTN</name>
<dbReference type="RefSeq" id="WP_382359013.1">
    <property type="nucleotide sequence ID" value="NZ_JBHLWV010000001.1"/>
</dbReference>
<evidence type="ECO:0000256" key="1">
    <source>
        <dbReference type="SAM" id="SignalP"/>
    </source>
</evidence>
<reference evidence="2 3" key="1">
    <citation type="submission" date="2024-09" db="EMBL/GenBank/DDBJ databases">
        <authorList>
            <person name="Sun Q."/>
            <person name="Mori K."/>
        </authorList>
    </citation>
    <scope>NUCLEOTIDE SEQUENCE [LARGE SCALE GENOMIC DNA]</scope>
    <source>
        <strain evidence="2 3">CCM 7957</strain>
    </source>
</reference>
<dbReference type="Proteomes" id="UP001589783">
    <property type="component" value="Unassembled WGS sequence"/>
</dbReference>
<proteinExistence type="predicted"/>
<dbReference type="Pfam" id="PF09203">
    <property type="entry name" value="MspA"/>
    <property type="match status" value="1"/>
</dbReference>
<evidence type="ECO:0000313" key="2">
    <source>
        <dbReference type="EMBL" id="MFC0313240.1"/>
    </source>
</evidence>